<reference evidence="2" key="2">
    <citation type="submission" date="2019-03" db="EMBL/GenBank/DDBJ databases">
        <authorList>
            <person name="Yan Y.-Q."/>
            <person name="Du Z.-J."/>
        </authorList>
    </citation>
    <scope>NUCLEOTIDE SEQUENCE</scope>
    <source>
        <strain evidence="2">PP-F2FG21</strain>
    </source>
</reference>
<dbReference type="AlphaFoldDB" id="A0A4Y8AK93"/>
<gene>
    <name evidence="2" type="ORF">E2R65_04460</name>
    <name evidence="1" type="ORF">GGR35_000094</name>
</gene>
<evidence type="ECO:0000313" key="2">
    <source>
        <dbReference type="EMBL" id="TEW69427.1"/>
    </source>
</evidence>
<reference evidence="1 4" key="3">
    <citation type="submission" date="2020-08" db="EMBL/GenBank/DDBJ databases">
        <title>Genomic Encyclopedia of Type Strains, Phase IV (KMG-IV): sequencing the most valuable type-strain genomes for metagenomic binning, comparative biology and taxonomic classification.</title>
        <authorList>
            <person name="Goeker M."/>
        </authorList>
    </citation>
    <scope>NUCLEOTIDE SEQUENCE [LARGE SCALE GENOMIC DNA]</scope>
    <source>
        <strain evidence="1 4">DSM 100995</strain>
    </source>
</reference>
<keyword evidence="4" id="KW-1185">Reference proteome</keyword>
<dbReference type="EMBL" id="SNQG01000001">
    <property type="protein sequence ID" value="TEW69427.1"/>
    <property type="molecule type" value="Genomic_DNA"/>
</dbReference>
<proteinExistence type="predicted"/>
<evidence type="ECO:0000313" key="4">
    <source>
        <dbReference type="Proteomes" id="UP000583101"/>
    </source>
</evidence>
<evidence type="ECO:0000313" key="1">
    <source>
        <dbReference type="EMBL" id="MBB3967508.1"/>
    </source>
</evidence>
<name>A0A4Y8AK93_9SPHI</name>
<comment type="caution">
    <text evidence="2">The sequence shown here is derived from an EMBL/GenBank/DDBJ whole genome shotgun (WGS) entry which is preliminary data.</text>
</comment>
<accession>A0A4Y8AK93</accession>
<dbReference type="Proteomes" id="UP000583101">
    <property type="component" value="Unassembled WGS sequence"/>
</dbReference>
<protein>
    <submittedName>
        <fullName evidence="2">Uncharacterized protein</fullName>
    </submittedName>
</protein>
<organism evidence="2 3">
    <name type="scientific">Mucilaginibacter phyllosphaerae</name>
    <dbReference type="NCBI Taxonomy" id="1812349"/>
    <lineage>
        <taxon>Bacteria</taxon>
        <taxon>Pseudomonadati</taxon>
        <taxon>Bacteroidota</taxon>
        <taxon>Sphingobacteriia</taxon>
        <taxon>Sphingobacteriales</taxon>
        <taxon>Sphingobacteriaceae</taxon>
        <taxon>Mucilaginibacter</taxon>
    </lineage>
</organism>
<dbReference type="Proteomes" id="UP000297248">
    <property type="component" value="Unassembled WGS sequence"/>
</dbReference>
<evidence type="ECO:0000313" key="3">
    <source>
        <dbReference type="Proteomes" id="UP000297248"/>
    </source>
</evidence>
<dbReference type="EMBL" id="JACIEG010000001">
    <property type="protein sequence ID" value="MBB3967508.1"/>
    <property type="molecule type" value="Genomic_DNA"/>
</dbReference>
<sequence>MELVLKNVQKKHLPLISELAKTLKIELSEPVEDDNYYLKAMQEGRNTAMLSEQEKLDFISSLKAK</sequence>
<dbReference type="OrthoDB" id="798913at2"/>
<reference evidence="2 3" key="1">
    <citation type="journal article" date="2016" name="Int. J. Syst. Evol. Microbiol.">
        <title>Proposal of Mucilaginibacter phyllosphaerae sp. nov. isolated from the phyllosphere of Galium album.</title>
        <authorList>
            <person name="Aydogan E.L."/>
            <person name="Busse H.J."/>
            <person name="Moser G."/>
            <person name="Muller C."/>
            <person name="Kampfer P."/>
            <person name="Glaeser S.P."/>
        </authorList>
    </citation>
    <scope>NUCLEOTIDE SEQUENCE [LARGE SCALE GENOMIC DNA]</scope>
    <source>
        <strain evidence="2 3">PP-F2FG21</strain>
    </source>
</reference>
<dbReference type="RefSeq" id="WP_134335257.1">
    <property type="nucleotide sequence ID" value="NZ_BMCZ01000007.1"/>
</dbReference>